<evidence type="ECO:0000313" key="2">
    <source>
        <dbReference type="Proteomes" id="UP000531231"/>
    </source>
</evidence>
<proteinExistence type="predicted"/>
<accession>A0A7W8ALI8</accession>
<dbReference type="Proteomes" id="UP000531231">
    <property type="component" value="Unassembled WGS sequence"/>
</dbReference>
<evidence type="ECO:0000313" key="1">
    <source>
        <dbReference type="EMBL" id="MBB5092607.1"/>
    </source>
</evidence>
<evidence type="ECO:0008006" key="3">
    <source>
        <dbReference type="Google" id="ProtNLM"/>
    </source>
</evidence>
<dbReference type="AlphaFoldDB" id="A0A7W8ALI8"/>
<protein>
    <recommendedName>
        <fullName evidence="3">DUF1998 domain-containing protein</fullName>
    </recommendedName>
</protein>
<dbReference type="EMBL" id="JACHIL010000006">
    <property type="protein sequence ID" value="MBB5092607.1"/>
    <property type="molecule type" value="Genomic_DNA"/>
</dbReference>
<keyword evidence="2" id="KW-1185">Reference proteome</keyword>
<comment type="caution">
    <text evidence="1">The sequence shown here is derived from an EMBL/GenBank/DDBJ whole genome shotgun (WGS) entry which is preliminary data.</text>
</comment>
<organism evidence="1 2">
    <name type="scientific">Pseudochrobactrum saccharolyticum</name>
    <dbReference type="NCBI Taxonomy" id="354352"/>
    <lineage>
        <taxon>Bacteria</taxon>
        <taxon>Pseudomonadati</taxon>
        <taxon>Pseudomonadota</taxon>
        <taxon>Alphaproteobacteria</taxon>
        <taxon>Hyphomicrobiales</taxon>
        <taxon>Brucellaceae</taxon>
        <taxon>Pseudochrobactrum</taxon>
    </lineage>
</organism>
<name>A0A7W8ALI8_9HYPH</name>
<dbReference type="RefSeq" id="WP_151160328.1">
    <property type="nucleotide sequence ID" value="NZ_JACHIL010000006.1"/>
</dbReference>
<sequence>MSKIKRSLSQIQFGYLPQQTVDVQGGIWKVVDWSNAETRSNIDERSLKTELRRLSGPWAVAGKDGGYFADMNKRNTSVVLKLINRDRGVHLKPFPEIWYCGNCYRIHDQPEGGCKCGAPRRRGQLQFVAYSESTGEIKEPNIARCQTHGASRIHLPGTATGNEVTFDCPDCSKKLGSFRYTRASNGDRMQINVHRAAAVFTPRSVVVVNPPSLETLRSLEDAGGGPRALEWLLDGMPGKSMLDGKPTTDGLRRQLAASGLDPQTIEKMLSIAASADGVASGPGPSGLIGEVKARSEEEAMKIALGVSESRSTFNELIIGTDPLSALRHRYDVQYPEALYNAGLERVELIEKFPILSGHFGYTRGPSEAGASELIHYYDRKRGAYEIYGDISETEAMFVGLDPILVAEWLRKRGHSLKAAHSSAKEARLDILGRISAVDDFTDSIYRDVVTLVHSYSHRLIRLAAVHAGIELHALSELLVPLHLGFFVYAATRGDFVLGGLQALFENDLNLLLNELVDGEHRCALDPGCSKSGGACVACLHLGEPSCRLFNTRLDRSVLAGPAGFLGLRR</sequence>
<reference evidence="1 2" key="1">
    <citation type="submission" date="2020-08" db="EMBL/GenBank/DDBJ databases">
        <title>Genomic Encyclopedia of Type Strains, Phase IV (KMG-IV): sequencing the most valuable type-strain genomes for metagenomic binning, comparative biology and taxonomic classification.</title>
        <authorList>
            <person name="Goeker M."/>
        </authorList>
    </citation>
    <scope>NUCLEOTIDE SEQUENCE [LARGE SCALE GENOMIC DNA]</scope>
    <source>
        <strain evidence="1 2">DSM 25620</strain>
    </source>
</reference>
<gene>
    <name evidence="1" type="ORF">HNQ68_003164</name>
</gene>